<name>A0A370TD18_9HELO</name>
<dbReference type="AlphaFoldDB" id="A0A370TD18"/>
<reference evidence="3 4" key="1">
    <citation type="journal article" date="2018" name="IMA Fungus">
        <title>IMA Genome-F 9: Draft genome sequence of Annulohypoxylon stygium, Aspergillus mulundensis, Berkeleyomyces basicola (syn. Thielaviopsis basicola), Ceratocystis smalleyi, two Cercospora beticola strains, Coleophoma cylindrospora, Fusarium fracticaudum, Phialophora cf. hyalina, and Morchella septimelata.</title>
        <authorList>
            <person name="Wingfield B.D."/>
            <person name="Bills G.F."/>
            <person name="Dong Y."/>
            <person name="Huang W."/>
            <person name="Nel W.J."/>
            <person name="Swalarsk-Parry B.S."/>
            <person name="Vaghefi N."/>
            <person name="Wilken P.M."/>
            <person name="An Z."/>
            <person name="de Beer Z.W."/>
            <person name="De Vos L."/>
            <person name="Chen L."/>
            <person name="Duong T.A."/>
            <person name="Gao Y."/>
            <person name="Hammerbacher A."/>
            <person name="Kikkert J.R."/>
            <person name="Li Y."/>
            <person name="Li H."/>
            <person name="Li K."/>
            <person name="Li Q."/>
            <person name="Liu X."/>
            <person name="Ma X."/>
            <person name="Naidoo K."/>
            <person name="Pethybridge S.J."/>
            <person name="Sun J."/>
            <person name="Steenkamp E.T."/>
            <person name="van der Nest M.A."/>
            <person name="van Wyk S."/>
            <person name="Wingfield M.J."/>
            <person name="Xiong C."/>
            <person name="Yue Q."/>
            <person name="Zhang X."/>
        </authorList>
    </citation>
    <scope>NUCLEOTIDE SEQUENCE [LARGE SCALE GENOMIC DNA]</scope>
    <source>
        <strain evidence="3 4">BP 5553</strain>
    </source>
</reference>
<feature type="transmembrane region" description="Helical" evidence="2">
    <location>
        <begin position="258"/>
        <end position="281"/>
    </location>
</feature>
<dbReference type="EMBL" id="NPIC01000010">
    <property type="protein sequence ID" value="RDL32369.1"/>
    <property type="molecule type" value="Genomic_DNA"/>
</dbReference>
<feature type="transmembrane region" description="Helical" evidence="2">
    <location>
        <begin position="412"/>
        <end position="445"/>
    </location>
</feature>
<keyword evidence="2" id="KW-0472">Membrane</keyword>
<evidence type="ECO:0000256" key="1">
    <source>
        <dbReference type="SAM" id="MobiDB-lite"/>
    </source>
</evidence>
<keyword evidence="2" id="KW-1133">Transmembrane helix</keyword>
<gene>
    <name evidence="3" type="ORF">BP5553_08825</name>
</gene>
<keyword evidence="4" id="KW-1185">Reference proteome</keyword>
<comment type="caution">
    <text evidence="3">The sequence shown here is derived from an EMBL/GenBank/DDBJ whole genome shotgun (WGS) entry which is preliminary data.</text>
</comment>
<sequence>MEVSKAKTLTELQPRPRAAFRAPRPPRQHQTTILEIFSTIGSSVIHRTKTICGRLEHTVFLALSFLPKASAQHNTAIFQPIYTSTPEIEASVGNASGWFYMSAWNARGMLIRSGSGNLECLGNLSWALENLGELNAAEYSGANGAMTLLPTVASLLGASTREMWELYKLMPLAAVLTMFLSLGGTVNPNDGMAPPSKVRAQSTGKVRVNDNDETQDGMEQGMLLHDMSAPKVENETARNFAEEVRLRAAGALNETRHWVIWVGIVIQAIGIAVVLTVLWFGQRGAVIPWWCRCWGWMWFWYFLVVATSMIQNAALSPFTYSYTMRISKAPTDIGFDRRGVQSIRQYVEGGRQLKDILNAGPEPVSITANSDSYFRPAQQGALSTCFYVIVSQARKEAWHELLAVASKASSVIVYAFGTMVFSSAALMSISAALMVLSLILCSAVVGRATAMWMTRELHESNGPPILRCQADGRNGLNDLVLAVLDIEGLVVEMGGNVFFNGILIKKRSTWFSWSSYIGLLAKPFNLAEFVSQ</sequence>
<evidence type="ECO:0000256" key="2">
    <source>
        <dbReference type="SAM" id="Phobius"/>
    </source>
</evidence>
<feature type="region of interest" description="Disordered" evidence="1">
    <location>
        <begin position="191"/>
        <end position="212"/>
    </location>
</feature>
<dbReference type="OrthoDB" id="5382699at2759"/>
<accession>A0A370TD18</accession>
<keyword evidence="2" id="KW-0812">Transmembrane</keyword>
<feature type="region of interest" description="Disordered" evidence="1">
    <location>
        <begin position="1"/>
        <end position="25"/>
    </location>
</feature>
<protein>
    <submittedName>
        <fullName evidence="3">Uncharacterized protein</fullName>
    </submittedName>
</protein>
<dbReference type="GeneID" id="43601674"/>
<dbReference type="Proteomes" id="UP000254866">
    <property type="component" value="Unassembled WGS sequence"/>
</dbReference>
<evidence type="ECO:0000313" key="3">
    <source>
        <dbReference type="EMBL" id="RDL32369.1"/>
    </source>
</evidence>
<proteinExistence type="predicted"/>
<feature type="transmembrane region" description="Helical" evidence="2">
    <location>
        <begin position="293"/>
        <end position="314"/>
    </location>
</feature>
<evidence type="ECO:0000313" key="4">
    <source>
        <dbReference type="Proteomes" id="UP000254866"/>
    </source>
</evidence>
<dbReference type="STRING" id="2656787.A0A370TD18"/>
<dbReference type="RefSeq" id="XP_031866091.1">
    <property type="nucleotide sequence ID" value="XM_032017448.1"/>
</dbReference>
<organism evidence="3 4">
    <name type="scientific">Venustampulla echinocandica</name>
    <dbReference type="NCBI Taxonomy" id="2656787"/>
    <lineage>
        <taxon>Eukaryota</taxon>
        <taxon>Fungi</taxon>
        <taxon>Dikarya</taxon>
        <taxon>Ascomycota</taxon>
        <taxon>Pezizomycotina</taxon>
        <taxon>Leotiomycetes</taxon>
        <taxon>Helotiales</taxon>
        <taxon>Pleuroascaceae</taxon>
        <taxon>Venustampulla</taxon>
    </lineage>
</organism>